<dbReference type="NCBIfam" id="TIGR00357">
    <property type="entry name" value="peptide-methionine (R)-S-oxide reductase MsrB"/>
    <property type="match status" value="1"/>
</dbReference>
<evidence type="ECO:0000256" key="2">
    <source>
        <dbReference type="ARBA" id="ARBA00023002"/>
    </source>
</evidence>
<keyword evidence="6" id="KW-1185">Reference proteome</keyword>
<gene>
    <name evidence="5" type="ORF">RHABOEDO_000456</name>
</gene>
<proteinExistence type="predicted"/>
<dbReference type="InterPro" id="IPR011057">
    <property type="entry name" value="Mss4-like_sf"/>
</dbReference>
<evidence type="ECO:0000313" key="5">
    <source>
        <dbReference type="EMBL" id="QYF48324.1"/>
    </source>
</evidence>
<evidence type="ECO:0000259" key="4">
    <source>
        <dbReference type="PROSITE" id="PS51790"/>
    </source>
</evidence>
<reference evidence="5 6" key="1">
    <citation type="journal article" date="2022" name="bioRxiv">
        <title>Ecology and evolution of chlamydial symbionts of arthropods.</title>
        <authorList>
            <person name="Halter T."/>
            <person name="Koestlbacher S."/>
            <person name="Collingro A."/>
            <person name="Sixt B.S."/>
            <person name="Toenshoff E.R."/>
            <person name="Hendrickx F."/>
            <person name="Kostanjsek R."/>
            <person name="Horn M."/>
        </authorList>
    </citation>
    <scope>NUCLEOTIDE SEQUENCE [LARGE SCALE GENOMIC DNA]</scope>
    <source>
        <strain evidence="5">W744xW776</strain>
    </source>
</reference>
<evidence type="ECO:0000256" key="3">
    <source>
        <dbReference type="ARBA" id="ARBA00048488"/>
    </source>
</evidence>
<dbReference type="EC" id="1.8.4.12" evidence="1"/>
<dbReference type="GO" id="GO:0033743">
    <property type="term" value="F:peptide-methionine (R)-S-oxide reductase activity"/>
    <property type="evidence" value="ECO:0007669"/>
    <property type="project" value="UniProtKB-EC"/>
</dbReference>
<evidence type="ECO:0000256" key="1">
    <source>
        <dbReference type="ARBA" id="ARBA00012499"/>
    </source>
</evidence>
<dbReference type="InterPro" id="IPR028427">
    <property type="entry name" value="Met_Sox_Rdtase_MsrB"/>
</dbReference>
<protein>
    <recommendedName>
        <fullName evidence="1">peptide-methionine (R)-S-oxide reductase</fullName>
        <ecNumber evidence="1">1.8.4.12</ecNumber>
    </recommendedName>
</protein>
<feature type="domain" description="MsrB" evidence="4">
    <location>
        <begin position="25"/>
        <end position="147"/>
    </location>
</feature>
<keyword evidence="2 5" id="KW-0560">Oxidoreductase</keyword>
<dbReference type="InterPro" id="IPR002579">
    <property type="entry name" value="Met_Sox_Rdtase_MsrB_dom"/>
</dbReference>
<name>A0ABX8V516_9BACT</name>
<dbReference type="SUPFAM" id="SSF51316">
    <property type="entry name" value="Mss4-like"/>
    <property type="match status" value="1"/>
</dbReference>
<evidence type="ECO:0000313" key="6">
    <source>
        <dbReference type="Proteomes" id="UP000826014"/>
    </source>
</evidence>
<dbReference type="Pfam" id="PF01641">
    <property type="entry name" value="SelR"/>
    <property type="match status" value="1"/>
</dbReference>
<organism evidence="5 6">
    <name type="scientific">Candidatus Rhabdochlamydia oedothoracis</name>
    <dbReference type="NCBI Taxonomy" id="2720720"/>
    <lineage>
        <taxon>Bacteria</taxon>
        <taxon>Pseudomonadati</taxon>
        <taxon>Chlamydiota</taxon>
        <taxon>Chlamydiia</taxon>
        <taxon>Parachlamydiales</taxon>
        <taxon>Candidatus Rhabdochlamydiaceae</taxon>
        <taxon>Candidatus Rhabdochlamydia</taxon>
    </lineage>
</organism>
<dbReference type="PROSITE" id="PS51790">
    <property type="entry name" value="MSRB"/>
    <property type="match status" value="1"/>
</dbReference>
<dbReference type="PANTHER" id="PTHR10173">
    <property type="entry name" value="METHIONINE SULFOXIDE REDUCTASE"/>
    <property type="match status" value="1"/>
</dbReference>
<sequence>MSTIVHKEDLLSLDHFDGEKVLLTDQEWRKKLSVDQYDILRRKGTENAFHNKYYNLKKQGIYFCAGCSLPLFSSDTKYDSGTGWPSFWAPIIEENLSYQKDTSLFSTRTEVLCSRCDGHLGHLFDDGPKPTGKRYCLNSEALHFEETTG</sequence>
<dbReference type="Gene3D" id="2.170.150.20">
    <property type="entry name" value="Peptide methionine sulfoxide reductase"/>
    <property type="match status" value="1"/>
</dbReference>
<comment type="catalytic activity">
    <reaction evidence="3">
        <text>L-methionyl-[protein] + [thioredoxin]-disulfide + H2O = L-methionyl-(R)-S-oxide-[protein] + [thioredoxin]-dithiol</text>
        <dbReference type="Rhea" id="RHEA:24164"/>
        <dbReference type="Rhea" id="RHEA-COMP:10698"/>
        <dbReference type="Rhea" id="RHEA-COMP:10700"/>
        <dbReference type="Rhea" id="RHEA-COMP:12313"/>
        <dbReference type="Rhea" id="RHEA-COMP:12314"/>
        <dbReference type="ChEBI" id="CHEBI:15377"/>
        <dbReference type="ChEBI" id="CHEBI:16044"/>
        <dbReference type="ChEBI" id="CHEBI:29950"/>
        <dbReference type="ChEBI" id="CHEBI:45764"/>
        <dbReference type="ChEBI" id="CHEBI:50058"/>
        <dbReference type="EC" id="1.8.4.12"/>
    </reaction>
</comment>
<dbReference type="Proteomes" id="UP000826014">
    <property type="component" value="Chromosome"/>
</dbReference>
<dbReference type="PANTHER" id="PTHR10173:SF52">
    <property type="entry name" value="METHIONINE-R-SULFOXIDE REDUCTASE B1"/>
    <property type="match status" value="1"/>
</dbReference>
<accession>A0ABX8V516</accession>
<dbReference type="EMBL" id="CP075587">
    <property type="protein sequence ID" value="QYF48324.1"/>
    <property type="molecule type" value="Genomic_DNA"/>
</dbReference>